<evidence type="ECO:0000313" key="2">
    <source>
        <dbReference type="Proteomes" id="UP001283361"/>
    </source>
</evidence>
<dbReference type="AlphaFoldDB" id="A0AAE0ZWZ8"/>
<comment type="caution">
    <text evidence="1">The sequence shown here is derived from an EMBL/GenBank/DDBJ whole genome shotgun (WGS) entry which is preliminary data.</text>
</comment>
<evidence type="ECO:0000313" key="1">
    <source>
        <dbReference type="EMBL" id="KAK3776868.1"/>
    </source>
</evidence>
<protein>
    <submittedName>
        <fullName evidence="1">Uncharacterized protein</fullName>
    </submittedName>
</protein>
<dbReference type="EMBL" id="JAWDGP010003173">
    <property type="protein sequence ID" value="KAK3776868.1"/>
    <property type="molecule type" value="Genomic_DNA"/>
</dbReference>
<gene>
    <name evidence="1" type="ORF">RRG08_024642</name>
</gene>
<dbReference type="Proteomes" id="UP001283361">
    <property type="component" value="Unassembled WGS sequence"/>
</dbReference>
<reference evidence="1" key="1">
    <citation type="journal article" date="2023" name="G3 (Bethesda)">
        <title>A reference genome for the long-term kleptoplast-retaining sea slug Elysia crispata morphotype clarki.</title>
        <authorList>
            <person name="Eastman K.E."/>
            <person name="Pendleton A.L."/>
            <person name="Shaikh M.A."/>
            <person name="Suttiyut T."/>
            <person name="Ogas R."/>
            <person name="Tomko P."/>
            <person name="Gavelis G."/>
            <person name="Widhalm J.R."/>
            <person name="Wisecaver J.H."/>
        </authorList>
    </citation>
    <scope>NUCLEOTIDE SEQUENCE</scope>
    <source>
        <strain evidence="1">ECLA1</strain>
    </source>
</reference>
<keyword evidence="2" id="KW-1185">Reference proteome</keyword>
<name>A0AAE0ZWZ8_9GAST</name>
<accession>A0AAE0ZWZ8</accession>
<organism evidence="1 2">
    <name type="scientific">Elysia crispata</name>
    <name type="common">lettuce slug</name>
    <dbReference type="NCBI Taxonomy" id="231223"/>
    <lineage>
        <taxon>Eukaryota</taxon>
        <taxon>Metazoa</taxon>
        <taxon>Spiralia</taxon>
        <taxon>Lophotrochozoa</taxon>
        <taxon>Mollusca</taxon>
        <taxon>Gastropoda</taxon>
        <taxon>Heterobranchia</taxon>
        <taxon>Euthyneura</taxon>
        <taxon>Panpulmonata</taxon>
        <taxon>Sacoglossa</taxon>
        <taxon>Placobranchoidea</taxon>
        <taxon>Plakobranchidae</taxon>
        <taxon>Elysia</taxon>
    </lineage>
</organism>
<sequence length="69" mass="7574">MVTIRQAAVKPRTRATTKALAEQVKIRGHSVGGNQRNITWTKPDHGMGLEILTGADQWSSVSADRYLVV</sequence>
<proteinExistence type="predicted"/>